<evidence type="ECO:0000313" key="1">
    <source>
        <dbReference type="EMBL" id="MBD1382931.1"/>
    </source>
</evidence>
<evidence type="ECO:0000313" key="2">
    <source>
        <dbReference type="Proteomes" id="UP000626844"/>
    </source>
</evidence>
<accession>A0A926NKC5</accession>
<gene>
    <name evidence="1" type="ORF">IC621_22275</name>
</gene>
<evidence type="ECO:0008006" key="3">
    <source>
        <dbReference type="Google" id="ProtNLM"/>
    </source>
</evidence>
<reference evidence="1" key="1">
    <citation type="submission" date="2020-09" db="EMBL/GenBank/DDBJ databases">
        <title>A novel bacterium of genus Bacillus, isolated from South China Sea.</title>
        <authorList>
            <person name="Huang H."/>
            <person name="Mo K."/>
            <person name="Hu Y."/>
        </authorList>
    </citation>
    <scope>NUCLEOTIDE SEQUENCE</scope>
    <source>
        <strain evidence="1">IB182487</strain>
    </source>
</reference>
<proteinExistence type="predicted"/>
<comment type="caution">
    <text evidence="1">The sequence shown here is derived from an EMBL/GenBank/DDBJ whole genome shotgun (WGS) entry which is preliminary data.</text>
</comment>
<protein>
    <recommendedName>
        <fullName evidence="3">Thioesterase domain-containing protein</fullName>
    </recommendedName>
</protein>
<keyword evidence="2" id="KW-1185">Reference proteome</keyword>
<sequence length="52" mass="5690">MENAAVRTTILSLIPKESSAVTVEMKLNYLRPSTGFKLTGNGMIINKKVIPL</sequence>
<dbReference type="EMBL" id="JACXAI010000039">
    <property type="protein sequence ID" value="MBD1382931.1"/>
    <property type="molecule type" value="Genomic_DNA"/>
</dbReference>
<dbReference type="Proteomes" id="UP000626844">
    <property type="component" value="Unassembled WGS sequence"/>
</dbReference>
<dbReference type="AlphaFoldDB" id="A0A926NKC5"/>
<name>A0A926NKC5_9BACI</name>
<organism evidence="1 2">
    <name type="scientific">Metabacillus arenae</name>
    <dbReference type="NCBI Taxonomy" id="2771434"/>
    <lineage>
        <taxon>Bacteria</taxon>
        <taxon>Bacillati</taxon>
        <taxon>Bacillota</taxon>
        <taxon>Bacilli</taxon>
        <taxon>Bacillales</taxon>
        <taxon>Bacillaceae</taxon>
        <taxon>Metabacillus</taxon>
    </lineage>
</organism>